<comment type="caution">
    <text evidence="1">The sequence shown here is derived from an EMBL/GenBank/DDBJ whole genome shotgun (WGS) entry which is preliminary data.</text>
</comment>
<dbReference type="AlphaFoldDB" id="A0A845R3J2"/>
<proteinExistence type="predicted"/>
<name>A0A845R3J2_9CLOT</name>
<protein>
    <submittedName>
        <fullName evidence="1">Uncharacterized protein</fullName>
    </submittedName>
</protein>
<reference evidence="1 2" key="1">
    <citation type="submission" date="2018-08" db="EMBL/GenBank/DDBJ databases">
        <title>Murine metabolic-syndrome-specific gut microbial biobank.</title>
        <authorList>
            <person name="Liu C."/>
        </authorList>
    </citation>
    <scope>NUCLEOTIDE SEQUENCE [LARGE SCALE GENOMIC DNA]</scope>
    <source>
        <strain evidence="1 2">583</strain>
    </source>
</reference>
<accession>A0A845R3J2</accession>
<keyword evidence="2" id="KW-1185">Reference proteome</keyword>
<sequence>MFEVDGKHYELKYKIKTIEQIETVLKESLVATMRKTEGILSISTLKVCFGFALFNSEGNKVSPQQGMEIAERLIEEDYMKLNQAVVTTIDRDCPFLFQAN</sequence>
<dbReference type="OrthoDB" id="2227441at2"/>
<organism evidence="1 2">
    <name type="scientific">Senegalia massiliensis</name>
    <dbReference type="NCBI Taxonomy" id="1720316"/>
    <lineage>
        <taxon>Bacteria</taxon>
        <taxon>Bacillati</taxon>
        <taxon>Bacillota</taxon>
        <taxon>Clostridia</taxon>
        <taxon>Eubacteriales</taxon>
        <taxon>Clostridiaceae</taxon>
        <taxon>Senegalia</taxon>
    </lineage>
</organism>
<dbReference type="RefSeq" id="WP_160198707.1">
    <property type="nucleotide sequence ID" value="NZ_QXXA01000025.1"/>
</dbReference>
<evidence type="ECO:0000313" key="2">
    <source>
        <dbReference type="Proteomes" id="UP000467132"/>
    </source>
</evidence>
<evidence type="ECO:0000313" key="1">
    <source>
        <dbReference type="EMBL" id="NBI08246.1"/>
    </source>
</evidence>
<dbReference type="EMBL" id="QXXA01000025">
    <property type="protein sequence ID" value="NBI08246.1"/>
    <property type="molecule type" value="Genomic_DNA"/>
</dbReference>
<gene>
    <name evidence="1" type="ORF">D3Z33_15405</name>
</gene>
<dbReference type="Proteomes" id="UP000467132">
    <property type="component" value="Unassembled WGS sequence"/>
</dbReference>